<feature type="domain" description="VRR-NUC" evidence="4">
    <location>
        <begin position="1"/>
        <end position="81"/>
    </location>
</feature>
<evidence type="ECO:0000313" key="5">
    <source>
        <dbReference type="EMBL" id="KFI66044.1"/>
    </source>
</evidence>
<name>A0A087B4U4_9BIFI</name>
<gene>
    <name evidence="5" type="ORF">BCUN_0544</name>
</gene>
<sequence length="104" mass="11453">MRERSVEHRFTMLARQHGGWAAKWVSPGVAGVPDRILFLPDGRMFLVELKQPGGRTHGTQPAIHHKLERLGHHVHVVSDPDLFFRQFVDGAGDGSTGVGDGPEP</sequence>
<keyword evidence="2" id="KW-0540">Nuclease</keyword>
<dbReference type="RefSeq" id="WP_081895481.1">
    <property type="nucleotide sequence ID" value="NZ_JGYV01000001.1"/>
</dbReference>
<dbReference type="Proteomes" id="UP000029067">
    <property type="component" value="Unassembled WGS sequence"/>
</dbReference>
<dbReference type="STRING" id="1688.BCUN_0544"/>
<evidence type="ECO:0000256" key="3">
    <source>
        <dbReference type="ARBA" id="ARBA00022801"/>
    </source>
</evidence>
<evidence type="ECO:0000256" key="1">
    <source>
        <dbReference type="ARBA" id="ARBA00001946"/>
    </source>
</evidence>
<dbReference type="GO" id="GO:0004518">
    <property type="term" value="F:nuclease activity"/>
    <property type="evidence" value="ECO:0007669"/>
    <property type="project" value="UniProtKB-KW"/>
</dbReference>
<dbReference type="GO" id="GO:0003676">
    <property type="term" value="F:nucleic acid binding"/>
    <property type="evidence" value="ECO:0007669"/>
    <property type="project" value="InterPro"/>
</dbReference>
<dbReference type="InterPro" id="IPR014883">
    <property type="entry name" value="VRR_NUC"/>
</dbReference>
<keyword evidence="6" id="KW-1185">Reference proteome</keyword>
<accession>A0A087B4U4</accession>
<dbReference type="AlphaFoldDB" id="A0A087B4U4"/>
<dbReference type="SMART" id="SM00990">
    <property type="entry name" value="VRR_NUC"/>
    <property type="match status" value="1"/>
</dbReference>
<reference evidence="5 6" key="1">
    <citation type="submission" date="2014-03" db="EMBL/GenBank/DDBJ databases">
        <title>Genomics of Bifidobacteria.</title>
        <authorList>
            <person name="Ventura M."/>
            <person name="Milani C."/>
            <person name="Lugli G.A."/>
        </authorList>
    </citation>
    <scope>NUCLEOTIDE SEQUENCE [LARGE SCALE GENOMIC DNA]</scope>
    <source>
        <strain evidence="5 6">LMG 10738</strain>
    </source>
</reference>
<evidence type="ECO:0000313" key="6">
    <source>
        <dbReference type="Proteomes" id="UP000029067"/>
    </source>
</evidence>
<dbReference type="Gene3D" id="3.40.1350.10">
    <property type="match status" value="1"/>
</dbReference>
<dbReference type="EMBL" id="JGYV01000001">
    <property type="protein sequence ID" value="KFI66044.1"/>
    <property type="molecule type" value="Genomic_DNA"/>
</dbReference>
<protein>
    <submittedName>
        <fullName evidence="5">VRR-NUC domain protein</fullName>
    </submittedName>
</protein>
<dbReference type="InterPro" id="IPR011856">
    <property type="entry name" value="tRNA_endonuc-like_dom_sf"/>
</dbReference>
<comment type="caution">
    <text evidence="5">The sequence shown here is derived from an EMBL/GenBank/DDBJ whole genome shotgun (WGS) entry which is preliminary data.</text>
</comment>
<proteinExistence type="predicted"/>
<evidence type="ECO:0000256" key="2">
    <source>
        <dbReference type="ARBA" id="ARBA00022722"/>
    </source>
</evidence>
<dbReference type="GO" id="GO:0016788">
    <property type="term" value="F:hydrolase activity, acting on ester bonds"/>
    <property type="evidence" value="ECO:0007669"/>
    <property type="project" value="InterPro"/>
</dbReference>
<keyword evidence="3" id="KW-0378">Hydrolase</keyword>
<organism evidence="5 6">
    <name type="scientific">Bifidobacterium cuniculi</name>
    <dbReference type="NCBI Taxonomy" id="1688"/>
    <lineage>
        <taxon>Bacteria</taxon>
        <taxon>Bacillati</taxon>
        <taxon>Actinomycetota</taxon>
        <taxon>Actinomycetes</taxon>
        <taxon>Bifidobacteriales</taxon>
        <taxon>Bifidobacteriaceae</taxon>
        <taxon>Bifidobacterium</taxon>
    </lineage>
</organism>
<comment type="cofactor">
    <cofactor evidence="1">
        <name>Mg(2+)</name>
        <dbReference type="ChEBI" id="CHEBI:18420"/>
    </cofactor>
</comment>
<evidence type="ECO:0000259" key="4">
    <source>
        <dbReference type="SMART" id="SM00990"/>
    </source>
</evidence>